<dbReference type="InterPro" id="IPR002591">
    <property type="entry name" value="Phosphodiest/P_Trfase"/>
</dbReference>
<keyword evidence="1" id="KW-0732">Signal</keyword>
<evidence type="ECO:0000313" key="2">
    <source>
        <dbReference type="EMBL" id="KIW15853.1"/>
    </source>
</evidence>
<name>A0A0D2BA31_9EURO</name>
<dbReference type="Proteomes" id="UP000053328">
    <property type="component" value="Unassembled WGS sequence"/>
</dbReference>
<organism evidence="2 3">
    <name type="scientific">Exophiala spinifera</name>
    <dbReference type="NCBI Taxonomy" id="91928"/>
    <lineage>
        <taxon>Eukaryota</taxon>
        <taxon>Fungi</taxon>
        <taxon>Dikarya</taxon>
        <taxon>Ascomycota</taxon>
        <taxon>Pezizomycotina</taxon>
        <taxon>Eurotiomycetes</taxon>
        <taxon>Chaetothyriomycetidae</taxon>
        <taxon>Chaetothyriales</taxon>
        <taxon>Herpotrichiellaceae</taxon>
        <taxon>Exophiala</taxon>
    </lineage>
</organism>
<dbReference type="VEuPathDB" id="FungiDB:PV08_05903"/>
<dbReference type="GeneID" id="27332986"/>
<protein>
    <recommendedName>
        <fullName evidence="4">Type I phosphodiesterase/nucleotide pyrophosphatase</fullName>
    </recommendedName>
</protein>
<dbReference type="SUPFAM" id="SSF53649">
    <property type="entry name" value="Alkaline phosphatase-like"/>
    <property type="match status" value="1"/>
</dbReference>
<evidence type="ECO:0008006" key="4">
    <source>
        <dbReference type="Google" id="ProtNLM"/>
    </source>
</evidence>
<dbReference type="InterPro" id="IPR017850">
    <property type="entry name" value="Alkaline_phosphatase_core_sf"/>
</dbReference>
<dbReference type="PANTHER" id="PTHR10151">
    <property type="entry name" value="ECTONUCLEOTIDE PYROPHOSPHATASE/PHOSPHODIESTERASE"/>
    <property type="match status" value="1"/>
</dbReference>
<dbReference type="STRING" id="91928.A0A0D2BA31"/>
<dbReference type="HOGENOM" id="CLU_492353_0_0_1"/>
<dbReference type="OrthoDB" id="2118639at2759"/>
<feature type="signal peptide" evidence="1">
    <location>
        <begin position="1"/>
        <end position="22"/>
    </location>
</feature>
<dbReference type="AlphaFoldDB" id="A0A0D2BA31"/>
<reference evidence="2 3" key="1">
    <citation type="submission" date="2015-01" db="EMBL/GenBank/DDBJ databases">
        <title>The Genome Sequence of Exophiala spinifera CBS89968.</title>
        <authorList>
            <consortium name="The Broad Institute Genomics Platform"/>
            <person name="Cuomo C."/>
            <person name="de Hoog S."/>
            <person name="Gorbushina A."/>
            <person name="Stielow B."/>
            <person name="Teixiera M."/>
            <person name="Abouelleil A."/>
            <person name="Chapman S.B."/>
            <person name="Priest M."/>
            <person name="Young S.K."/>
            <person name="Wortman J."/>
            <person name="Nusbaum C."/>
            <person name="Birren B."/>
        </authorList>
    </citation>
    <scope>NUCLEOTIDE SEQUENCE [LARGE SCALE GENOMIC DNA]</scope>
    <source>
        <strain evidence="2 3">CBS 89968</strain>
    </source>
</reference>
<evidence type="ECO:0000256" key="1">
    <source>
        <dbReference type="SAM" id="SignalP"/>
    </source>
</evidence>
<sequence>MASLSKFVLGVAAALLTVQIRAAPVPEVPYKYVLAFSIDGMHSSDVEKYTAARPGSNITKLLSTGYEYTNAFTSAPSDSFPGSIAQFTGGSPRTTGIWYDDVWDWTYYPPGSNCTGTPGAEVAYAENLDYNSSLLWSGGIDPGNLPQTLVDGKCVSVYPHSRVQVNTAFEVARAAGLQTAYVDKHPSYEIMNGPSGKGLSVGYFPEIQAVPVTVNDTIAYDELHVQAWLSLIEGKAPLNSSGALNTSAMPSLMGGNFQSVSVAQKTVGYNNDSTSSLSPALIHAFDYVDAALGRIRAKLEQKGYLNDTLIIVASKHGQAPINPRLWTEVDPDALVNATGVPVAFATTDDIGLIWLNDTADIPTAVGNLAKNASELDIQTTISGAQLIAQGFGNSAASSRVPHLIVRPKLGTCFTTSKTKLAEHGGLSDDDRKVACFISNPKLQKMTWSQAVNTTQIAPTILKALGLDPNALEAVLSENTPLLPGFA</sequence>
<dbReference type="Pfam" id="PF01663">
    <property type="entry name" value="Phosphodiest"/>
    <property type="match status" value="1"/>
</dbReference>
<dbReference type="PANTHER" id="PTHR10151:SF120">
    <property type="entry name" value="BIS(5'-ADENOSYL)-TRIPHOSPHATASE"/>
    <property type="match status" value="1"/>
</dbReference>
<dbReference type="RefSeq" id="XP_016236069.1">
    <property type="nucleotide sequence ID" value="XM_016380242.1"/>
</dbReference>
<proteinExistence type="predicted"/>
<gene>
    <name evidence="2" type="ORF">PV08_05903</name>
</gene>
<dbReference type="EMBL" id="KN847495">
    <property type="protein sequence ID" value="KIW15853.1"/>
    <property type="molecule type" value="Genomic_DNA"/>
</dbReference>
<feature type="chain" id="PRO_5002238894" description="Type I phosphodiesterase/nucleotide pyrophosphatase" evidence="1">
    <location>
        <begin position="23"/>
        <end position="486"/>
    </location>
</feature>
<dbReference type="Gene3D" id="3.40.720.10">
    <property type="entry name" value="Alkaline Phosphatase, subunit A"/>
    <property type="match status" value="1"/>
</dbReference>
<keyword evidence="3" id="KW-1185">Reference proteome</keyword>
<accession>A0A0D2BA31</accession>
<evidence type="ECO:0000313" key="3">
    <source>
        <dbReference type="Proteomes" id="UP000053328"/>
    </source>
</evidence>
<dbReference type="GO" id="GO:0016787">
    <property type="term" value="F:hydrolase activity"/>
    <property type="evidence" value="ECO:0007669"/>
    <property type="project" value="UniProtKB-ARBA"/>
</dbReference>